<dbReference type="HOGENOM" id="CLU_543914_0_0_7"/>
<feature type="region of interest" description="Disordered" evidence="1">
    <location>
        <begin position="459"/>
        <end position="501"/>
    </location>
</feature>
<protein>
    <submittedName>
        <fullName evidence="2">Uncharacterized protein</fullName>
    </submittedName>
</protein>
<dbReference type="EMBL" id="AM746676">
    <property type="protein sequence ID" value="CAN96440.1"/>
    <property type="molecule type" value="Genomic_DNA"/>
</dbReference>
<feature type="compositionally biased region" description="Basic and acidic residues" evidence="1">
    <location>
        <begin position="491"/>
        <end position="501"/>
    </location>
</feature>
<organism evidence="2 3">
    <name type="scientific">Sorangium cellulosum (strain So ce56)</name>
    <name type="common">Polyangium cellulosum (strain So ce56)</name>
    <dbReference type="NCBI Taxonomy" id="448385"/>
    <lineage>
        <taxon>Bacteria</taxon>
        <taxon>Pseudomonadati</taxon>
        <taxon>Myxococcota</taxon>
        <taxon>Polyangia</taxon>
        <taxon>Polyangiales</taxon>
        <taxon>Polyangiaceae</taxon>
        <taxon>Sorangium</taxon>
    </lineage>
</organism>
<dbReference type="Proteomes" id="UP000002139">
    <property type="component" value="Chromosome"/>
</dbReference>
<dbReference type="BioCyc" id="SCEL448385:SCE_RS32210-MONOMER"/>
<name>A9GHC0_SORC5</name>
<sequence>MKGCSNTTAPHAGSSPYVVGARVDALAIRYPMRVCPAVLQELARAKLEARSGGACVVLAGERFAVERQGRRGKAFCAVSPSGRVFVGEGGIIVDLAVPFLASRPLAEAVNHAAEIAAHFAGSDSETPAGQVQELDLCVDLAGTTFSEADREAFVGRLRRMSSFRTEMRRTRNGPIVTGLHVGDRRNLIFALYNKTEDLRGKRDSSRPTMERAGWMAHGWDGEGQVWRTEIRLRGRQLTELGLRSPSSLPEHLDPVWQRFTRKTLRLVLPGTATRKERCEVDPRWAVLQQAVFTQSGALPAVRMHRARGGATWPQVIGAMVSRLAGDGLSQDAAEGKIRAFLRAVGASDAAVDLTARVSAGWARLGGAASESAEALAADRSSVEHANPRMMMAEHLIQGMVKAHVAGDVEMVRIAYDALGWIVGSDAAPRGTVVEIGVARNGVPAPPSPGARRARLATLAASQGPACSSPSASRPMQAHGGEAERNANGVRRRFDPRGYDGA</sequence>
<reference evidence="2 3" key="1">
    <citation type="journal article" date="2007" name="Nat. Biotechnol.">
        <title>Complete genome sequence of the myxobacterium Sorangium cellulosum.</title>
        <authorList>
            <person name="Schneiker S."/>
            <person name="Perlova O."/>
            <person name="Kaiser O."/>
            <person name="Gerth K."/>
            <person name="Alici A."/>
            <person name="Altmeyer M.O."/>
            <person name="Bartels D."/>
            <person name="Bekel T."/>
            <person name="Beyer S."/>
            <person name="Bode E."/>
            <person name="Bode H.B."/>
            <person name="Bolten C.J."/>
            <person name="Choudhuri J.V."/>
            <person name="Doss S."/>
            <person name="Elnakady Y.A."/>
            <person name="Frank B."/>
            <person name="Gaigalat L."/>
            <person name="Goesmann A."/>
            <person name="Groeger C."/>
            <person name="Gross F."/>
            <person name="Jelsbak L."/>
            <person name="Jelsbak L."/>
            <person name="Kalinowski J."/>
            <person name="Kegler C."/>
            <person name="Knauber T."/>
            <person name="Konietzny S."/>
            <person name="Kopp M."/>
            <person name="Krause L."/>
            <person name="Krug D."/>
            <person name="Linke B."/>
            <person name="Mahmud T."/>
            <person name="Martinez-Arias R."/>
            <person name="McHardy A.C."/>
            <person name="Merai M."/>
            <person name="Meyer F."/>
            <person name="Mormann S."/>
            <person name="Munoz-Dorado J."/>
            <person name="Perez J."/>
            <person name="Pradella S."/>
            <person name="Rachid S."/>
            <person name="Raddatz G."/>
            <person name="Rosenau F."/>
            <person name="Rueckert C."/>
            <person name="Sasse F."/>
            <person name="Scharfe M."/>
            <person name="Schuster S.C."/>
            <person name="Suen G."/>
            <person name="Treuner-Lange A."/>
            <person name="Velicer G.J."/>
            <person name="Vorholter F.-J."/>
            <person name="Weissman K.J."/>
            <person name="Welch R.D."/>
            <person name="Wenzel S.C."/>
            <person name="Whitworth D.E."/>
            <person name="Wilhelm S."/>
            <person name="Wittmann C."/>
            <person name="Bloecker H."/>
            <person name="Puehler A."/>
            <person name="Mueller R."/>
        </authorList>
    </citation>
    <scope>NUCLEOTIDE SEQUENCE [LARGE SCALE GENOMIC DNA]</scope>
    <source>
        <strain evidence="3">So ce56</strain>
    </source>
</reference>
<proteinExistence type="predicted"/>
<evidence type="ECO:0000256" key="1">
    <source>
        <dbReference type="SAM" id="MobiDB-lite"/>
    </source>
</evidence>
<evidence type="ECO:0000313" key="2">
    <source>
        <dbReference type="EMBL" id="CAN96440.1"/>
    </source>
</evidence>
<gene>
    <name evidence="2" type="ordered locus">sce6273</name>
</gene>
<feature type="compositionally biased region" description="Polar residues" evidence="1">
    <location>
        <begin position="464"/>
        <end position="473"/>
    </location>
</feature>
<evidence type="ECO:0000313" key="3">
    <source>
        <dbReference type="Proteomes" id="UP000002139"/>
    </source>
</evidence>
<dbReference type="KEGG" id="scl:sce6273"/>
<dbReference type="AlphaFoldDB" id="A9GHC0"/>
<dbReference type="STRING" id="448385.sce6273"/>
<keyword evidence="3" id="KW-1185">Reference proteome</keyword>
<accession>A9GHC0</accession>